<gene>
    <name evidence="3" type="ORF">BOVATA_047060</name>
</gene>
<feature type="coiled-coil region" evidence="1">
    <location>
        <begin position="682"/>
        <end position="720"/>
    </location>
</feature>
<name>A0A2H6KJN4_9APIC</name>
<dbReference type="VEuPathDB" id="PiroplasmaDB:BOVATA_047060"/>
<keyword evidence="1" id="KW-0175">Coiled coil</keyword>
<dbReference type="EMBL" id="BDSA01000022">
    <property type="protein sequence ID" value="GBE63213.1"/>
    <property type="molecule type" value="Genomic_DNA"/>
</dbReference>
<keyword evidence="2" id="KW-1133">Transmembrane helix</keyword>
<keyword evidence="4" id="KW-1185">Reference proteome</keyword>
<reference evidence="3 4" key="1">
    <citation type="journal article" date="2017" name="BMC Genomics">
        <title>Whole-genome assembly of Babesia ovata and comparative genomics between closely related pathogens.</title>
        <authorList>
            <person name="Yamagishi J."/>
            <person name="Asada M."/>
            <person name="Hakimi H."/>
            <person name="Tanaka T.Q."/>
            <person name="Sugimoto C."/>
            <person name="Kawazu S."/>
        </authorList>
    </citation>
    <scope>NUCLEOTIDE SEQUENCE [LARGE SCALE GENOMIC DNA]</scope>
    <source>
        <strain evidence="3 4">Miyake</strain>
    </source>
</reference>
<dbReference type="Proteomes" id="UP000236319">
    <property type="component" value="Unassembled WGS sequence"/>
</dbReference>
<evidence type="ECO:0000256" key="2">
    <source>
        <dbReference type="SAM" id="Phobius"/>
    </source>
</evidence>
<evidence type="ECO:0008006" key="5">
    <source>
        <dbReference type="Google" id="ProtNLM"/>
    </source>
</evidence>
<organism evidence="3 4">
    <name type="scientific">Babesia ovata</name>
    <dbReference type="NCBI Taxonomy" id="189622"/>
    <lineage>
        <taxon>Eukaryota</taxon>
        <taxon>Sar</taxon>
        <taxon>Alveolata</taxon>
        <taxon>Apicomplexa</taxon>
        <taxon>Aconoidasida</taxon>
        <taxon>Piroplasmida</taxon>
        <taxon>Babesiidae</taxon>
        <taxon>Babesia</taxon>
    </lineage>
</organism>
<protein>
    <recommendedName>
        <fullName evidence="5">C3H1-type domain-containing protein</fullName>
    </recommendedName>
</protein>
<sequence>MAFLRGVLSGVRDDDNVTTYDNDTLKITSVINTLNTSVGKGRQAFGVAVHKVEGRTQDVLGELGKLTTLISAQIQYLKPESISSLSTIQTIFGQDVGEVMSRMKTLKETEEGFKGLDDSLKEKLNVPLGKIETAVELLKKSSDNLDLTGQVRDVDFQIKSKKEEVLNTIKDKSDALERTTQGKLSEMERRVSAIGDLREEKLEALKKSVESLVASVGRADGAANTLVDAYRSQIVNELGKINGQVKALNTSEVSDDLNKVYESINRQLQVLSQQLEQLGSSGEEVTRGVEGGITQIKNALSEEITQLKGQVRSQISECFTEYVKLVKQSIAGITSAMNDVKATSVVQHDSPLYTKANSVKENLDKLDEQLKIGAGKIGNAIHQDIRDVDDAKELLPSQVKLDLDNVRDKATWELHGFKQAIKLAQAEAYQAVSSAIDKIKTSDFDNVFRKLNEQIKSRSNADPNSLQAKIGKIEKDLAPYFTNGVKSSDSEFHLGQFGDYGKKRSEAQQHIEQVLKQIITLEGVQSEITKLDQKLGAALKGSSADLSEVVALDDSVDARVEKVTSVDFNTPLKPLLNDAANKGISMLNNRVTEIHTQLSGIEPEIRPQIDKLQKNSVPNLSGDIQKQIAELQEKITRLQLLVTSTKGSADGEIRTQVIGLRDQVAGLKDSIGNINTNIQAFNKSLQSAIEEAKSTVQKAKAALTEQINQVKQQLTETATKAFDKVTEEVKKMFTMQHEEELKALKKLVDKQFPIINELIEADKTNGIKGLLNKMKGEQSAARTLLDEIKDLVPTPLPKAAQTNEKFSELSQKFQEYSTSIFDYITTQVRPKSHKASDTEVKNVEKIKEALNTLLKYLIDSTSRKLYFDHTSQTHLDTLNTLVTGLAPTLFAGYSHPELLDALKGGLKEMTEQLEKAYVSKYSGAEQITWEESKGKTGEPKLSADAMRCGKACLTLLKIVYDDLTRLKYECERDWKDQRLCETNGHGNNPLGLFLQRCGYKIAEKHTSKDGESQCKTSVTGGKILDELLKVEIPKAATNKHFETCTAKSLTTINVPVVLGCLYTHLTEYNRVCHITIHPRPKSPYSVNDMLSWLCGVRFNRVYGSLLDAIKSKFDKPEYYKNKKHSEIPLTRLSMDADPYNVAYTDLFNVVQHITSISHDLLTTILGHGDEHTTYAFDFFTNSLKLRYPASGDDCLDMLLDILRRMFPPLKFLQSQCKLSPKHSGWEQCLYGKGVPSPNWQCEKHITPEPECQPTSPLMSYFTDTLPGHLPHQLGSVGCKAKCTSCSTGSSKMPCLTPLGFRAFSGTKRTGKELCNVLSKMLGKNGIFRELYSYLSCLVGGTPKTFADVFSFYYQLTNKWKTMSSIGQPSDPMQNAICKEIQNTVSCEYTDAVALLDPCCNLYKRSSHDQHDPDDNERDLKYLLGCNDQNCGSFIQPLNSTAYTTLSPKHAGKYLIWLVHVCPQIQTFLEQIKKAFCGISCYDSGCGGCLNSNDCRVGKHGSNPCGCGSITKCRGVLPLLYEYGFTYSEDAYRRTKKCNNFCKALDDILNSKLLGDFLTAIDDFFLAVRKKFIWTLVALWSLSLLYLLHIAVVRLDVLRIRSHLRSPSSHRIAAQSLLAAARVKALANVKYFSP</sequence>
<feature type="coiled-coil region" evidence="1">
    <location>
        <begin position="254"/>
        <end position="317"/>
    </location>
</feature>
<feature type="transmembrane region" description="Helical" evidence="2">
    <location>
        <begin position="1571"/>
        <end position="1594"/>
    </location>
</feature>
<evidence type="ECO:0000256" key="1">
    <source>
        <dbReference type="SAM" id="Coils"/>
    </source>
</evidence>
<dbReference type="RefSeq" id="XP_028869456.1">
    <property type="nucleotide sequence ID" value="XM_029013623.1"/>
</dbReference>
<proteinExistence type="predicted"/>
<dbReference type="OrthoDB" id="366823at2759"/>
<keyword evidence="2" id="KW-0472">Membrane</keyword>
<accession>A0A2H6KJN4</accession>
<evidence type="ECO:0000313" key="3">
    <source>
        <dbReference type="EMBL" id="GBE63213.1"/>
    </source>
</evidence>
<keyword evidence="2" id="KW-0812">Transmembrane</keyword>
<comment type="caution">
    <text evidence="3">The sequence shown here is derived from an EMBL/GenBank/DDBJ whole genome shotgun (WGS) entry which is preliminary data.</text>
</comment>
<dbReference type="GeneID" id="39876983"/>
<evidence type="ECO:0000313" key="4">
    <source>
        <dbReference type="Proteomes" id="UP000236319"/>
    </source>
</evidence>